<dbReference type="InterPro" id="IPR006239">
    <property type="entry name" value="DPNP"/>
</dbReference>
<sequence>MSTSTSTSITNFSDYTREIEIAQLAVKRASILTKKISDHLSSSETIVKSDNSPVTVGDFAAQAIIINSIKKNFPNDFIVAEENSKDILKDEVLAKDILSNILEIQKEDSENDSNLGKLTSVEDIVKYIDFGNYQGGPKGRFWALDPIDGTKGFIRGDQFAVCLALIEDGKVKLGVIGCPNLPHNIFLKNSEKGGLFTALKDNGSFFQDLYADLKPLNEQVKIKMNQFNFDNAEDLPKIKIVEGVEKGHSSHDVQLKIKQLLNIATEKNTVRFDSQVKYCCLSKGDADIYLRLPKSMEYEEKIWDHAAGNILITESGGIVSDMLGNELNFGEGRTLKSKGIIAASKDLHPKVIEAVEKVFKNAS</sequence>
<gene>
    <name evidence="12" type="ORF">PACTADRAFT_36779</name>
</gene>
<name>A0A1E4U2R0_PACTA</name>
<feature type="binding site" evidence="10">
    <location>
        <position position="148"/>
    </location>
    <ligand>
        <name>Mg(2+)</name>
        <dbReference type="ChEBI" id="CHEBI:18420"/>
        <label>1</label>
        <note>catalytic</note>
    </ligand>
</feature>
<evidence type="ECO:0000256" key="1">
    <source>
        <dbReference type="ARBA" id="ARBA00001946"/>
    </source>
</evidence>
<dbReference type="PANTHER" id="PTHR43200:SF6">
    <property type="entry name" value="3'(2'),5'-BISPHOSPHATE NUCLEOTIDASE"/>
    <property type="match status" value="1"/>
</dbReference>
<evidence type="ECO:0000256" key="6">
    <source>
        <dbReference type="ARBA" id="ARBA00022842"/>
    </source>
</evidence>
<dbReference type="GO" id="GO:0046854">
    <property type="term" value="P:phosphatidylinositol phosphate biosynthetic process"/>
    <property type="evidence" value="ECO:0007669"/>
    <property type="project" value="InterPro"/>
</dbReference>
<comment type="catalytic activity">
    <reaction evidence="9">
        <text>3'-phosphoadenylyl sulfate + H2O = adenosine 5'-phosphosulfate + phosphate</text>
        <dbReference type="Rhea" id="RHEA:77639"/>
        <dbReference type="ChEBI" id="CHEBI:15377"/>
        <dbReference type="ChEBI" id="CHEBI:43474"/>
        <dbReference type="ChEBI" id="CHEBI:58243"/>
        <dbReference type="ChEBI" id="CHEBI:58339"/>
        <dbReference type="EC" id="3.1.3.7"/>
    </reaction>
    <physiologicalReaction direction="left-to-right" evidence="9">
        <dbReference type="Rhea" id="RHEA:77640"/>
    </physiologicalReaction>
</comment>
<evidence type="ECO:0000256" key="11">
    <source>
        <dbReference type="RuleBase" id="RU368076"/>
    </source>
</evidence>
<dbReference type="NCBIfam" id="TIGR01330">
    <property type="entry name" value="bisphos_HAL2"/>
    <property type="match status" value="1"/>
</dbReference>
<feature type="binding site" evidence="10">
    <location>
        <position position="145"/>
    </location>
    <ligand>
        <name>Mg(2+)</name>
        <dbReference type="ChEBI" id="CHEBI:18420"/>
        <label>1</label>
        <note>catalytic</note>
    </ligand>
</feature>
<keyword evidence="5 11" id="KW-0378">Hydrolase</keyword>
<keyword evidence="4 10" id="KW-0479">Metal-binding</keyword>
<protein>
    <recommendedName>
        <fullName evidence="3 11">3'(2'),5'-bisphosphate nucleotidase</fullName>
        <ecNumber evidence="3 11">3.1.3.7</ecNumber>
    </recommendedName>
</protein>
<dbReference type="InterPro" id="IPR000760">
    <property type="entry name" value="Inositol_monophosphatase-like"/>
</dbReference>
<dbReference type="GO" id="GO:0042538">
    <property type="term" value="P:hyperosmotic salinity response"/>
    <property type="evidence" value="ECO:0007669"/>
    <property type="project" value="EnsemblFungi"/>
</dbReference>
<dbReference type="FunFam" id="3.40.190.80:FF:000003">
    <property type="entry name" value="PAP-specific phosphatase HAL2-like"/>
    <property type="match status" value="1"/>
</dbReference>
<dbReference type="GO" id="GO:0046872">
    <property type="term" value="F:metal ion binding"/>
    <property type="evidence" value="ECO:0007669"/>
    <property type="project" value="UniProtKB-UniRule"/>
</dbReference>
<dbReference type="EC" id="3.1.3.7" evidence="3 11"/>
<dbReference type="InterPro" id="IPR020550">
    <property type="entry name" value="Inositol_monophosphatase_CS"/>
</dbReference>
<dbReference type="GO" id="GO:0000103">
    <property type="term" value="P:sulfate assimilation"/>
    <property type="evidence" value="ECO:0007669"/>
    <property type="project" value="EnsemblFungi"/>
</dbReference>
<evidence type="ECO:0000256" key="10">
    <source>
        <dbReference type="PIRSR" id="PIRSR600760-2"/>
    </source>
</evidence>
<organism evidence="12 13">
    <name type="scientific">Pachysolen tannophilus NRRL Y-2460</name>
    <dbReference type="NCBI Taxonomy" id="669874"/>
    <lineage>
        <taxon>Eukaryota</taxon>
        <taxon>Fungi</taxon>
        <taxon>Dikarya</taxon>
        <taxon>Ascomycota</taxon>
        <taxon>Saccharomycotina</taxon>
        <taxon>Pichiomycetes</taxon>
        <taxon>Pachysolenaceae</taxon>
        <taxon>Pachysolen</taxon>
    </lineage>
</organism>
<dbReference type="SUPFAM" id="SSF56655">
    <property type="entry name" value="Carbohydrate phosphatase"/>
    <property type="match status" value="1"/>
</dbReference>
<dbReference type="EMBL" id="KV454011">
    <property type="protein sequence ID" value="ODV98293.1"/>
    <property type="molecule type" value="Genomic_DNA"/>
</dbReference>
<dbReference type="GO" id="GO:0052829">
    <property type="term" value="F:inositol-1,3,4-trisphosphate 1-phosphatase activity"/>
    <property type="evidence" value="ECO:0007669"/>
    <property type="project" value="EnsemblFungi"/>
</dbReference>
<evidence type="ECO:0000256" key="4">
    <source>
        <dbReference type="ARBA" id="ARBA00022723"/>
    </source>
</evidence>
<dbReference type="PANTHER" id="PTHR43200">
    <property type="entry name" value="PHOSPHATASE"/>
    <property type="match status" value="1"/>
</dbReference>
<evidence type="ECO:0000256" key="3">
    <source>
        <dbReference type="ARBA" id="ARBA00012633"/>
    </source>
</evidence>
<comment type="cofactor">
    <cofactor evidence="1 10 11">
        <name>Mg(2+)</name>
        <dbReference type="ChEBI" id="CHEBI:18420"/>
    </cofactor>
</comment>
<dbReference type="PROSITE" id="PS00630">
    <property type="entry name" value="IMP_2"/>
    <property type="match status" value="1"/>
</dbReference>
<evidence type="ECO:0000256" key="2">
    <source>
        <dbReference type="ARBA" id="ARBA00009759"/>
    </source>
</evidence>
<reference evidence="13" key="1">
    <citation type="submission" date="2016-05" db="EMBL/GenBank/DDBJ databases">
        <title>Comparative genomics of biotechnologically important yeasts.</title>
        <authorList>
            <consortium name="DOE Joint Genome Institute"/>
            <person name="Riley R."/>
            <person name="Haridas S."/>
            <person name="Wolfe K.H."/>
            <person name="Lopes M.R."/>
            <person name="Hittinger C.T."/>
            <person name="Goker M."/>
            <person name="Salamov A."/>
            <person name="Wisecaver J."/>
            <person name="Long T.M."/>
            <person name="Aerts A.L."/>
            <person name="Barry K."/>
            <person name="Choi C."/>
            <person name="Clum A."/>
            <person name="Coughlan A.Y."/>
            <person name="Deshpande S."/>
            <person name="Douglass A.P."/>
            <person name="Hanson S.J."/>
            <person name="Klenk H.-P."/>
            <person name="Labutti K."/>
            <person name="Lapidus A."/>
            <person name="Lindquist E."/>
            <person name="Lipzen A."/>
            <person name="Meier-Kolthoff J.P."/>
            <person name="Ohm R.A."/>
            <person name="Otillar R.P."/>
            <person name="Pangilinan J."/>
            <person name="Peng Y."/>
            <person name="Rokas A."/>
            <person name="Rosa C.A."/>
            <person name="Scheuner C."/>
            <person name="Sibirny A.A."/>
            <person name="Slot J.C."/>
            <person name="Stielow J.B."/>
            <person name="Sun H."/>
            <person name="Kurtzman C.P."/>
            <person name="Blackwell M."/>
            <person name="Grigoriev I.V."/>
            <person name="Jeffries T.W."/>
        </authorList>
    </citation>
    <scope>NUCLEOTIDE SEQUENCE [LARGE SCALE GENOMIC DNA]</scope>
    <source>
        <strain evidence="13">NRRL Y-2460</strain>
    </source>
</reference>
<dbReference type="Proteomes" id="UP000094236">
    <property type="component" value="Unassembled WGS sequence"/>
</dbReference>
<evidence type="ECO:0000256" key="5">
    <source>
        <dbReference type="ARBA" id="ARBA00022801"/>
    </source>
</evidence>
<dbReference type="STRING" id="669874.A0A1E4U2R0"/>
<evidence type="ECO:0000256" key="7">
    <source>
        <dbReference type="ARBA" id="ARBA00044466"/>
    </source>
</evidence>
<accession>A0A1E4U2R0</accession>
<dbReference type="Gene3D" id="3.30.540.10">
    <property type="entry name" value="Fructose-1,6-Bisphosphatase, subunit A, domain 1"/>
    <property type="match status" value="1"/>
</dbReference>
<evidence type="ECO:0000313" key="13">
    <source>
        <dbReference type="Proteomes" id="UP000094236"/>
    </source>
</evidence>
<feature type="binding site" evidence="10">
    <location>
        <position position="81"/>
    </location>
    <ligand>
        <name>Mg(2+)</name>
        <dbReference type="ChEBI" id="CHEBI:18420"/>
        <label>1</label>
        <note>catalytic</note>
    </ligand>
</feature>
<feature type="binding site" evidence="10">
    <location>
        <position position="304"/>
    </location>
    <ligand>
        <name>Mg(2+)</name>
        <dbReference type="ChEBI" id="CHEBI:18420"/>
        <label>1</label>
        <note>catalytic</note>
    </ligand>
</feature>
<evidence type="ECO:0000256" key="9">
    <source>
        <dbReference type="ARBA" id="ARBA00044484"/>
    </source>
</evidence>
<comment type="function">
    <text evidence="11">Converts adenosine 3'-phosphate 5'-phosphosulfate (PAPS) to adenosine 5'-phosphosulfate (APS) and 3'(2')-phosphoadenosine 5'-phosphate (PAP) to AMP.</text>
</comment>
<evidence type="ECO:0000256" key="8">
    <source>
        <dbReference type="ARBA" id="ARBA00044479"/>
    </source>
</evidence>
<evidence type="ECO:0000313" key="12">
    <source>
        <dbReference type="EMBL" id="ODV98293.1"/>
    </source>
</evidence>
<proteinExistence type="inferred from homology"/>
<dbReference type="InterPro" id="IPR020583">
    <property type="entry name" value="Inositol_monoP_metal-BS"/>
</dbReference>
<keyword evidence="13" id="KW-1185">Reference proteome</keyword>
<comment type="catalytic activity">
    <reaction evidence="7">
        <text>adenosine 2',5'-bisphosphate + H2O = AMP + phosphate</text>
        <dbReference type="Rhea" id="RHEA:77643"/>
        <dbReference type="ChEBI" id="CHEBI:15377"/>
        <dbReference type="ChEBI" id="CHEBI:43474"/>
        <dbReference type="ChEBI" id="CHEBI:194156"/>
        <dbReference type="ChEBI" id="CHEBI:456215"/>
        <dbReference type="EC" id="3.1.3.7"/>
    </reaction>
    <physiologicalReaction direction="left-to-right" evidence="7">
        <dbReference type="Rhea" id="RHEA:77644"/>
    </physiologicalReaction>
</comment>
<dbReference type="AlphaFoldDB" id="A0A1E4U2R0"/>
<dbReference type="GO" id="GO:0004441">
    <property type="term" value="F:inositol-1,4-bisphosphate 1-phosphatase activity"/>
    <property type="evidence" value="ECO:0007669"/>
    <property type="project" value="EnsemblFungi"/>
</dbReference>
<dbReference type="InterPro" id="IPR051090">
    <property type="entry name" value="Inositol_monoP_superfamily"/>
</dbReference>
<dbReference type="Pfam" id="PF00459">
    <property type="entry name" value="Inositol_P"/>
    <property type="match status" value="1"/>
</dbReference>
<dbReference type="GO" id="GO:0008441">
    <property type="term" value="F:3'(2'),5'-bisphosphate nucleotidase activity"/>
    <property type="evidence" value="ECO:0007669"/>
    <property type="project" value="UniProtKB-UniRule"/>
</dbReference>
<dbReference type="CDD" id="cd01517">
    <property type="entry name" value="PAP_phosphatase"/>
    <property type="match status" value="1"/>
</dbReference>
<comment type="catalytic activity">
    <reaction evidence="8">
        <text>adenosine 3',5'-bisphosphate + H2O = AMP + phosphate</text>
        <dbReference type="Rhea" id="RHEA:10040"/>
        <dbReference type="ChEBI" id="CHEBI:15377"/>
        <dbReference type="ChEBI" id="CHEBI:43474"/>
        <dbReference type="ChEBI" id="CHEBI:58343"/>
        <dbReference type="ChEBI" id="CHEBI:456215"/>
        <dbReference type="EC" id="3.1.3.7"/>
    </reaction>
    <physiologicalReaction direction="left-to-right" evidence="8">
        <dbReference type="Rhea" id="RHEA:10041"/>
    </physiologicalReaction>
</comment>
<dbReference type="Gene3D" id="3.40.190.80">
    <property type="match status" value="1"/>
</dbReference>
<comment type="similarity">
    <text evidence="2 11">Belongs to the inositol monophosphatase superfamily.</text>
</comment>
<dbReference type="GO" id="GO:0016078">
    <property type="term" value="P:tRNA decay"/>
    <property type="evidence" value="ECO:0007669"/>
    <property type="project" value="EnsemblFungi"/>
</dbReference>
<dbReference type="GO" id="GO:0043647">
    <property type="term" value="P:inositol phosphate metabolic process"/>
    <property type="evidence" value="ECO:0007669"/>
    <property type="project" value="UniProtKB-UniRule"/>
</dbReference>
<dbReference type="PROSITE" id="PS00629">
    <property type="entry name" value="IMP_1"/>
    <property type="match status" value="1"/>
</dbReference>
<dbReference type="PRINTS" id="PR00377">
    <property type="entry name" value="IMPHPHTASES"/>
</dbReference>
<dbReference type="GO" id="GO:0009086">
    <property type="term" value="P:methionine biosynthetic process"/>
    <property type="evidence" value="ECO:0007669"/>
    <property type="project" value="EnsemblFungi"/>
</dbReference>
<dbReference type="OrthoDB" id="411145at2759"/>
<feature type="binding site" evidence="10">
    <location>
        <position position="147"/>
    </location>
    <ligand>
        <name>Mg(2+)</name>
        <dbReference type="ChEBI" id="CHEBI:18420"/>
        <label>1</label>
        <note>catalytic</note>
    </ligand>
</feature>
<keyword evidence="6 10" id="KW-0460">Magnesium</keyword>